<keyword evidence="1 3" id="KW-0032">Aminotransferase</keyword>
<dbReference type="EMBL" id="CAKMMF010000005">
    <property type="protein sequence ID" value="CAH1199261.1"/>
    <property type="molecule type" value="Genomic_DNA"/>
</dbReference>
<dbReference type="PRINTS" id="PR00753">
    <property type="entry name" value="ACCSYNTHASE"/>
</dbReference>
<evidence type="ECO:0000256" key="1">
    <source>
        <dbReference type="RuleBase" id="RU000481"/>
    </source>
</evidence>
<dbReference type="InterPro" id="IPR015421">
    <property type="entry name" value="PyrdxlP-dep_Trfase_major"/>
</dbReference>
<name>A0ABM9C0W2_9BACL</name>
<dbReference type="GO" id="GO:0004069">
    <property type="term" value="F:L-aspartate:2-oxoglutarate aminotransferase activity"/>
    <property type="evidence" value="ECO:0007669"/>
    <property type="project" value="UniProtKB-EC"/>
</dbReference>
<gene>
    <name evidence="3" type="primary">aspC</name>
    <name evidence="3" type="ORF">PAECIP111893_01282</name>
</gene>
<dbReference type="RefSeq" id="WP_236339634.1">
    <property type="nucleotide sequence ID" value="NZ_CAKMMF010000005.1"/>
</dbReference>
<comment type="caution">
    <text evidence="3">The sequence shown here is derived from an EMBL/GenBank/DDBJ whole genome shotgun (WGS) entry which is preliminary data.</text>
</comment>
<accession>A0ABM9C0W2</accession>
<evidence type="ECO:0000259" key="2">
    <source>
        <dbReference type="Pfam" id="PF00155"/>
    </source>
</evidence>
<dbReference type="PROSITE" id="PS00105">
    <property type="entry name" value="AA_TRANSFER_CLASS_1"/>
    <property type="match status" value="1"/>
</dbReference>
<keyword evidence="4" id="KW-1185">Reference proteome</keyword>
<dbReference type="PANTHER" id="PTHR42691">
    <property type="entry name" value="ASPARTATE AMINOTRANSFERASE YHDR-RELATED"/>
    <property type="match status" value="1"/>
</dbReference>
<dbReference type="InterPro" id="IPR004839">
    <property type="entry name" value="Aminotransferase_I/II_large"/>
</dbReference>
<dbReference type="SUPFAM" id="SSF53383">
    <property type="entry name" value="PLP-dependent transferases"/>
    <property type="match status" value="1"/>
</dbReference>
<evidence type="ECO:0000313" key="4">
    <source>
        <dbReference type="Proteomes" id="UP000838686"/>
    </source>
</evidence>
<dbReference type="InterPro" id="IPR004838">
    <property type="entry name" value="NHTrfase_class1_PyrdxlP-BS"/>
</dbReference>
<comment type="cofactor">
    <cofactor evidence="1">
        <name>pyridoxal 5'-phosphate</name>
        <dbReference type="ChEBI" id="CHEBI:597326"/>
    </cofactor>
</comment>
<protein>
    <recommendedName>
        <fullName evidence="1">Aminotransferase</fullName>
        <ecNumber evidence="1">2.6.1.-</ecNumber>
    </recommendedName>
</protein>
<dbReference type="Proteomes" id="UP000838686">
    <property type="component" value="Unassembled WGS sequence"/>
</dbReference>
<dbReference type="NCBIfam" id="NF005305">
    <property type="entry name" value="PRK06836.1"/>
    <property type="match status" value="1"/>
</dbReference>
<proteinExistence type="inferred from homology"/>
<dbReference type="Pfam" id="PF00155">
    <property type="entry name" value="Aminotran_1_2"/>
    <property type="match status" value="1"/>
</dbReference>
<dbReference type="Gene3D" id="3.40.640.10">
    <property type="entry name" value="Type I PLP-dependent aspartate aminotransferase-like (Major domain)"/>
    <property type="match status" value="1"/>
</dbReference>
<keyword evidence="1 3" id="KW-0808">Transferase</keyword>
<dbReference type="PANTHER" id="PTHR42691:SF1">
    <property type="entry name" value="ASPARTATE AMINOTRANSFERASE YHDR-RELATED"/>
    <property type="match status" value="1"/>
</dbReference>
<organism evidence="3 4">
    <name type="scientific">Paenibacillus plantiphilus</name>
    <dbReference type="NCBI Taxonomy" id="2905650"/>
    <lineage>
        <taxon>Bacteria</taxon>
        <taxon>Bacillati</taxon>
        <taxon>Bacillota</taxon>
        <taxon>Bacilli</taxon>
        <taxon>Bacillales</taxon>
        <taxon>Paenibacillaceae</taxon>
        <taxon>Paenibacillus</taxon>
    </lineage>
</organism>
<reference evidence="3" key="1">
    <citation type="submission" date="2022-01" db="EMBL/GenBank/DDBJ databases">
        <authorList>
            <person name="Criscuolo A."/>
        </authorList>
    </citation>
    <scope>NUCLEOTIDE SEQUENCE</scope>
    <source>
        <strain evidence="3">CIP111893</strain>
    </source>
</reference>
<dbReference type="InterPro" id="IPR015424">
    <property type="entry name" value="PyrdxlP-dep_Trfase"/>
</dbReference>
<feature type="domain" description="Aminotransferase class I/classII large" evidence="2">
    <location>
        <begin position="37"/>
        <end position="381"/>
    </location>
</feature>
<comment type="similarity">
    <text evidence="1">Belongs to the class-I pyridoxal-phosphate-dependent aminotransferase family.</text>
</comment>
<dbReference type="CDD" id="cd00609">
    <property type="entry name" value="AAT_like"/>
    <property type="match status" value="1"/>
</dbReference>
<sequence length="395" mass="43667">MNTISNYIADHLEKGSWIRKLFDEGNRLRSLHGEESVFDFSLGNPIVEPPAAFLEALQSVVSAEVPGKHRYIPNQGLPEARAKVADFINERFQTGVTAGTVVMTVGAGGALNVILKGILNAGEEVIIPAPYFVEYDYYVANHGGAVVHCQLDEQFSLDLAEIERSLSARTRAIIINTPHNPTGSLLDQDILNALGDLLADTEKKYGSTIYLLCDDPYGQLIYDAEAPNPFAAYHRTILASSFSKDLGLAGERLGYIGIDASMEDVGTLIAGLVFCNRTLGFVNAPLLVQRSIAAMDSLRVPQHEYRERRDLMVQVLQSAGYDFVMPRGGFFIFPKSPIEDDVEFCLKAAQDYRLLIVPGSGFGRKGFFRLSYSVPVEQIKRSQDTFTRLLQDYNK</sequence>
<evidence type="ECO:0000313" key="3">
    <source>
        <dbReference type="EMBL" id="CAH1199261.1"/>
    </source>
</evidence>
<dbReference type="EC" id="2.6.1.-" evidence="1"/>